<dbReference type="PANTHER" id="PTHR21028:SF2">
    <property type="entry name" value="CYTH DOMAIN-CONTAINING PROTEIN"/>
    <property type="match status" value="1"/>
</dbReference>
<accession>A0ABV1L4K6</accession>
<dbReference type="SUPFAM" id="SSF55154">
    <property type="entry name" value="CYTH-like phosphatases"/>
    <property type="match status" value="1"/>
</dbReference>
<proteinExistence type="predicted"/>
<dbReference type="InterPro" id="IPR033469">
    <property type="entry name" value="CYTH-like_dom_sf"/>
</dbReference>
<dbReference type="Proteomes" id="UP001436462">
    <property type="component" value="Unassembled WGS sequence"/>
</dbReference>
<dbReference type="CDD" id="cd07890">
    <property type="entry name" value="CYTH-like_AC_IV-like"/>
    <property type="match status" value="1"/>
</dbReference>
<name>A0ABV1L4K6_9GAMM</name>
<dbReference type="InterPro" id="IPR008173">
    <property type="entry name" value="Adenylyl_cyclase_CyaB"/>
</dbReference>
<reference evidence="2 3" key="1">
    <citation type="submission" date="2024-04" db="EMBL/GenBank/DDBJ databases">
        <title>Role of Flies in the Dissemination of Carbapenem-Resistant Enterobacteriaceae (CRE): An Epidemiological and Genomic Study in China.</title>
        <authorList>
            <person name="Kaichao C."/>
            <person name="Zhang R."/>
            <person name="Chen S."/>
        </authorList>
    </citation>
    <scope>NUCLEOTIDE SEQUENCE [LARGE SCALE GENOMIC DNA]</scope>
    <source>
        <strain evidence="3">fly-1011</strain>
    </source>
</reference>
<keyword evidence="3" id="KW-1185">Reference proteome</keyword>
<dbReference type="PANTHER" id="PTHR21028">
    <property type="entry name" value="SI:CH211-156B7.4"/>
    <property type="match status" value="1"/>
</dbReference>
<dbReference type="Gene3D" id="2.40.320.10">
    <property type="entry name" value="Hypothetical Protein Pfu-838710-001"/>
    <property type="match status" value="1"/>
</dbReference>
<dbReference type="Pfam" id="PF01928">
    <property type="entry name" value="CYTH"/>
    <property type="match status" value="1"/>
</dbReference>
<feature type="domain" description="CYTH" evidence="1">
    <location>
        <begin position="21"/>
        <end position="192"/>
    </location>
</feature>
<gene>
    <name evidence="2" type="ORF">ABN253_00135</name>
</gene>
<dbReference type="RefSeq" id="WP_244185021.1">
    <property type="nucleotide sequence ID" value="NZ_JBEEWF010000001.1"/>
</dbReference>
<evidence type="ECO:0000313" key="2">
    <source>
        <dbReference type="EMBL" id="MEQ5346580.1"/>
    </source>
</evidence>
<evidence type="ECO:0000313" key="3">
    <source>
        <dbReference type="Proteomes" id="UP001436462"/>
    </source>
</evidence>
<protein>
    <submittedName>
        <fullName evidence="2">Class IV adenylate cyclase</fullName>
    </submittedName>
</protein>
<dbReference type="EMBL" id="JBEEWF010000001">
    <property type="protein sequence ID" value="MEQ5346580.1"/>
    <property type="molecule type" value="Genomic_DNA"/>
</dbReference>
<comment type="caution">
    <text evidence="2">The sequence shown here is derived from an EMBL/GenBank/DDBJ whole genome shotgun (WGS) entry which is preliminary data.</text>
</comment>
<dbReference type="InterPro" id="IPR023577">
    <property type="entry name" value="CYTH_domain"/>
</dbReference>
<organism evidence="2 3">
    <name type="scientific">Proteus genomosp. 6</name>
    <dbReference type="NCBI Taxonomy" id="1311820"/>
    <lineage>
        <taxon>Bacteria</taxon>
        <taxon>Pseudomonadati</taxon>
        <taxon>Pseudomonadota</taxon>
        <taxon>Gammaproteobacteria</taxon>
        <taxon>Enterobacterales</taxon>
        <taxon>Morganellaceae</taxon>
        <taxon>Proteus</taxon>
    </lineage>
</organism>
<evidence type="ECO:0000259" key="1">
    <source>
        <dbReference type="PROSITE" id="PS51707"/>
    </source>
</evidence>
<dbReference type="PROSITE" id="PS51707">
    <property type="entry name" value="CYTH"/>
    <property type="match status" value="1"/>
</dbReference>
<sequence>MRYNSLTLNWGKRMSEHFQGKFEAELKYHLQNPQNFINELKKSGATLFTPENKETDWYMEHDNTEFSTPTISLCVRKMLPSGINLLIVKGPDLSQCEAVRIEDAEKTVSMFTTLGYHCILNYTKSREIYFLDEFHITIDKLDKLGSFAEFAIMTDDQSKLSLYTVQLRHLAAKFGFTEKDLEKDNYKTLMLNNLKS</sequence>